<evidence type="ECO:0000259" key="1">
    <source>
        <dbReference type="Pfam" id="PF00296"/>
    </source>
</evidence>
<sequence length="338" mass="37167">MKVSGMLGSDLAMAPLAAAELENRGYDALFTAEINNDPFLPLLMAAEHSQAIRLTTSIAVAFARNPMTVAQQVWDINQFSGGRVSVGLGSQIKPHITRRFSMPWSRPAARMGEFVRAMKAIWHSWQTGEKLAFEGEFYNHTLMTPMFTPPNNGCEAPRVNVAAVGPLMTETAAGVADGMIAHGFTTPKYLREVTLPAVERGLETSGRERSDFEINCPAMVVCGTDEASFKQNLQAVKAQLGFYASTPAYRPVLELHGWGDLQTEANALTRQGRWDELGNLIDGDILDNFALVCEDLAQMPTAFKSRFGTLIDNWQCTFESGDAETQRQLLTAIRNTEN</sequence>
<dbReference type="InterPro" id="IPR019919">
    <property type="entry name" value="Lucif-like_OxRdtase_MSMEG_2256"/>
</dbReference>
<dbReference type="Gene3D" id="3.20.20.30">
    <property type="entry name" value="Luciferase-like domain"/>
    <property type="match status" value="1"/>
</dbReference>
<evidence type="ECO:0000313" key="2">
    <source>
        <dbReference type="EMBL" id="PLW85623.1"/>
    </source>
</evidence>
<dbReference type="SUPFAM" id="SSF51679">
    <property type="entry name" value="Bacterial luciferase-like"/>
    <property type="match status" value="1"/>
</dbReference>
<protein>
    <submittedName>
        <fullName evidence="2">LLM class F420-dependent oxidoreductase</fullName>
    </submittedName>
</protein>
<dbReference type="CDD" id="cd01097">
    <property type="entry name" value="Tetrahydromethanopterin_reductase"/>
    <property type="match status" value="1"/>
</dbReference>
<dbReference type="Pfam" id="PF00296">
    <property type="entry name" value="Bac_luciferase"/>
    <property type="match status" value="1"/>
</dbReference>
<dbReference type="NCBIfam" id="TIGR03617">
    <property type="entry name" value="F420_MSMEG_2256"/>
    <property type="match status" value="1"/>
</dbReference>
<dbReference type="InterPro" id="IPR036661">
    <property type="entry name" value="Luciferase-like_sf"/>
</dbReference>
<name>A0AAP8SN21_9GAMM</name>
<dbReference type="EMBL" id="PKUR01000003">
    <property type="protein sequence ID" value="PLW85623.1"/>
    <property type="molecule type" value="Genomic_DNA"/>
</dbReference>
<feature type="domain" description="Luciferase-like" evidence="1">
    <location>
        <begin position="17"/>
        <end position="292"/>
    </location>
</feature>
<keyword evidence="3" id="KW-1185">Reference proteome</keyword>
<dbReference type="InterPro" id="IPR050564">
    <property type="entry name" value="F420-G6PD/mer"/>
</dbReference>
<dbReference type="InterPro" id="IPR011251">
    <property type="entry name" value="Luciferase-like_dom"/>
</dbReference>
<gene>
    <name evidence="2" type="ORF">C0029_13485</name>
</gene>
<dbReference type="Proteomes" id="UP000235162">
    <property type="component" value="Unassembled WGS sequence"/>
</dbReference>
<reference evidence="2 3" key="1">
    <citation type="submission" date="2018-01" db="EMBL/GenBank/DDBJ databases">
        <title>The draft genome sequence of Halioglobus japonicus S1-36.</title>
        <authorList>
            <person name="Du Z.-J."/>
            <person name="Shi M.-J."/>
        </authorList>
    </citation>
    <scope>NUCLEOTIDE SEQUENCE [LARGE SCALE GENOMIC DNA]</scope>
    <source>
        <strain evidence="2 3">S1-36</strain>
    </source>
</reference>
<dbReference type="AlphaFoldDB" id="A0AAP8SN21"/>
<dbReference type="PANTHER" id="PTHR43244:SF2">
    <property type="entry name" value="CONSERVED HYPOTHETICAL ALANINE AND PROLINE-RICH PROTEIN"/>
    <property type="match status" value="1"/>
</dbReference>
<evidence type="ECO:0000313" key="3">
    <source>
        <dbReference type="Proteomes" id="UP000235162"/>
    </source>
</evidence>
<dbReference type="PANTHER" id="PTHR43244">
    <property type="match status" value="1"/>
</dbReference>
<comment type="caution">
    <text evidence="2">The sequence shown here is derived from an EMBL/GenBank/DDBJ whole genome shotgun (WGS) entry which is preliminary data.</text>
</comment>
<dbReference type="GO" id="GO:0016705">
    <property type="term" value="F:oxidoreductase activity, acting on paired donors, with incorporation or reduction of molecular oxygen"/>
    <property type="evidence" value="ECO:0007669"/>
    <property type="project" value="InterPro"/>
</dbReference>
<organism evidence="2 3">
    <name type="scientific">Halioglobus japonicus</name>
    <dbReference type="NCBI Taxonomy" id="930805"/>
    <lineage>
        <taxon>Bacteria</taxon>
        <taxon>Pseudomonadati</taxon>
        <taxon>Pseudomonadota</taxon>
        <taxon>Gammaproteobacteria</taxon>
        <taxon>Cellvibrionales</taxon>
        <taxon>Halieaceae</taxon>
        <taxon>Halioglobus</taxon>
    </lineage>
</organism>
<dbReference type="RefSeq" id="WP_157114453.1">
    <property type="nucleotide sequence ID" value="NZ_CP019450.1"/>
</dbReference>
<proteinExistence type="predicted"/>
<accession>A0AAP8SN21</accession>